<dbReference type="Proteomes" id="UP000600918">
    <property type="component" value="Unassembled WGS sequence"/>
</dbReference>
<accession>A0A834N5T4</accession>
<evidence type="ECO:0000256" key="1">
    <source>
        <dbReference type="SAM" id="MobiDB-lite"/>
    </source>
</evidence>
<name>A0A834N5T4_VESPE</name>
<comment type="caution">
    <text evidence="2">The sequence shown here is derived from an EMBL/GenBank/DDBJ whole genome shotgun (WGS) entry which is preliminary data.</text>
</comment>
<dbReference type="EMBL" id="JACSDY010000020">
    <property type="protein sequence ID" value="KAF7396830.1"/>
    <property type="molecule type" value="Genomic_DNA"/>
</dbReference>
<proteinExistence type="predicted"/>
<evidence type="ECO:0000313" key="3">
    <source>
        <dbReference type="Proteomes" id="UP000600918"/>
    </source>
</evidence>
<dbReference type="AlphaFoldDB" id="A0A834N5T4"/>
<protein>
    <submittedName>
        <fullName evidence="2">Uncharacterized protein</fullName>
    </submittedName>
</protein>
<reference evidence="2" key="1">
    <citation type="journal article" date="2020" name="G3 (Bethesda)">
        <title>High-Quality Assemblies for Three Invasive Social Wasps from the &lt;i&gt;Vespula&lt;/i&gt; Genus.</title>
        <authorList>
            <person name="Harrop T.W.R."/>
            <person name="Guhlin J."/>
            <person name="McLaughlin G.M."/>
            <person name="Permina E."/>
            <person name="Stockwell P."/>
            <person name="Gilligan J."/>
            <person name="Le Lec M.F."/>
            <person name="Gruber M.A.M."/>
            <person name="Quinn O."/>
            <person name="Lovegrove M."/>
            <person name="Duncan E.J."/>
            <person name="Remnant E.J."/>
            <person name="Van Eeckhoven J."/>
            <person name="Graham B."/>
            <person name="Knapp R.A."/>
            <person name="Langford K.W."/>
            <person name="Kronenberg Z."/>
            <person name="Press M.O."/>
            <person name="Eacker S.M."/>
            <person name="Wilson-Rankin E.E."/>
            <person name="Purcell J."/>
            <person name="Lester P.J."/>
            <person name="Dearden P.K."/>
        </authorList>
    </citation>
    <scope>NUCLEOTIDE SEQUENCE</scope>
    <source>
        <strain evidence="2">Volc-1</strain>
    </source>
</reference>
<sequence length="99" mass="11116">MEWSKLDAGQERALSARSSLATNRPVALPDQRRLARLNVYLRINSVIIEAVLVRLIYIPSLLSFLAHPESTVFVCSHESCGIQERKTDLAEFKLGGSKY</sequence>
<evidence type="ECO:0000313" key="2">
    <source>
        <dbReference type="EMBL" id="KAF7396830.1"/>
    </source>
</evidence>
<feature type="compositionally biased region" description="Basic and acidic residues" evidence="1">
    <location>
        <begin position="1"/>
        <end position="10"/>
    </location>
</feature>
<keyword evidence="3" id="KW-1185">Reference proteome</keyword>
<organism evidence="2 3">
    <name type="scientific">Vespula pensylvanica</name>
    <name type="common">Western yellow jacket</name>
    <name type="synonym">Wasp</name>
    <dbReference type="NCBI Taxonomy" id="30213"/>
    <lineage>
        <taxon>Eukaryota</taxon>
        <taxon>Metazoa</taxon>
        <taxon>Ecdysozoa</taxon>
        <taxon>Arthropoda</taxon>
        <taxon>Hexapoda</taxon>
        <taxon>Insecta</taxon>
        <taxon>Pterygota</taxon>
        <taxon>Neoptera</taxon>
        <taxon>Endopterygota</taxon>
        <taxon>Hymenoptera</taxon>
        <taxon>Apocrita</taxon>
        <taxon>Aculeata</taxon>
        <taxon>Vespoidea</taxon>
        <taxon>Vespidae</taxon>
        <taxon>Vespinae</taxon>
        <taxon>Vespula</taxon>
    </lineage>
</organism>
<gene>
    <name evidence="2" type="ORF">H0235_016367</name>
</gene>
<feature type="region of interest" description="Disordered" evidence="1">
    <location>
        <begin position="1"/>
        <end position="24"/>
    </location>
</feature>